<organism evidence="1">
    <name type="scientific">Eutreptiella gymnastica</name>
    <dbReference type="NCBI Taxonomy" id="73025"/>
    <lineage>
        <taxon>Eukaryota</taxon>
        <taxon>Discoba</taxon>
        <taxon>Euglenozoa</taxon>
        <taxon>Euglenida</taxon>
        <taxon>Spirocuta</taxon>
        <taxon>Euglenophyceae</taxon>
        <taxon>Eutreptiales</taxon>
        <taxon>Eutreptiaceae</taxon>
        <taxon>Eutreptiella</taxon>
    </lineage>
</organism>
<name>A0A7S4FUL7_9EUGL</name>
<gene>
    <name evidence="1" type="ORF">EGYM00163_LOCUS26872</name>
</gene>
<dbReference type="AlphaFoldDB" id="A0A7S4FUL7"/>
<reference evidence="1" key="1">
    <citation type="submission" date="2021-01" db="EMBL/GenBank/DDBJ databases">
        <authorList>
            <person name="Corre E."/>
            <person name="Pelletier E."/>
            <person name="Niang G."/>
            <person name="Scheremetjew M."/>
            <person name="Finn R."/>
            <person name="Kale V."/>
            <person name="Holt S."/>
            <person name="Cochrane G."/>
            <person name="Meng A."/>
            <person name="Brown T."/>
            <person name="Cohen L."/>
        </authorList>
    </citation>
    <scope>NUCLEOTIDE SEQUENCE</scope>
    <source>
        <strain evidence="1">CCMP1594</strain>
    </source>
</reference>
<protein>
    <submittedName>
        <fullName evidence="1">Uncharacterized protein</fullName>
    </submittedName>
</protein>
<sequence length="197" mass="21719">MPAKASLKKELPQHARAAVHEAVQNEEIFVCAAADRHDKTFDANCVRFRITAHAPVTITAIWPRCYGTVGAVKLIQERDGEDTVVAALEGEQPAVETDTRPLSIRPLVCDLQLKPTQSVSLRMEDLSSAYTVCFGRGKALRSSDKAISIDEVKYNGMFPGAKSAQNLRFSGVIQYVLHDTQPKAKPKLTGKRKRSEE</sequence>
<evidence type="ECO:0000313" key="1">
    <source>
        <dbReference type="EMBL" id="CAE0815714.1"/>
    </source>
</evidence>
<accession>A0A7S4FUL7</accession>
<dbReference type="EMBL" id="HBJA01076591">
    <property type="protein sequence ID" value="CAE0815714.1"/>
    <property type="molecule type" value="Transcribed_RNA"/>
</dbReference>
<proteinExistence type="predicted"/>